<comment type="caution">
    <text evidence="1">The sequence shown here is derived from an EMBL/GenBank/DDBJ whole genome shotgun (WGS) entry which is preliminary data.</text>
</comment>
<name>A0A1R0GW91_9FUNG</name>
<proteinExistence type="predicted"/>
<evidence type="ECO:0000313" key="1">
    <source>
        <dbReference type="EMBL" id="OLY81135.1"/>
    </source>
</evidence>
<sequence length="91" mass="10584">MSLYSEVSVKHLLHDGEQKCLKKFCVGGSDRKIGCSWSQFKDDYVNGIEYVSRRVEMYQTVWIEQDVVIINISNFRDLGIREITALTNHEI</sequence>
<dbReference type="Proteomes" id="UP000187455">
    <property type="component" value="Unassembled WGS sequence"/>
</dbReference>
<accession>A0A1R0GW91</accession>
<dbReference type="OrthoDB" id="5599471at2759"/>
<evidence type="ECO:0000313" key="2">
    <source>
        <dbReference type="Proteomes" id="UP000187455"/>
    </source>
</evidence>
<dbReference type="AlphaFoldDB" id="A0A1R0GW91"/>
<organism evidence="1 2">
    <name type="scientific">Smittium mucronatum</name>
    <dbReference type="NCBI Taxonomy" id="133383"/>
    <lineage>
        <taxon>Eukaryota</taxon>
        <taxon>Fungi</taxon>
        <taxon>Fungi incertae sedis</taxon>
        <taxon>Zoopagomycota</taxon>
        <taxon>Kickxellomycotina</taxon>
        <taxon>Harpellomycetes</taxon>
        <taxon>Harpellales</taxon>
        <taxon>Legeriomycetaceae</taxon>
        <taxon>Smittium</taxon>
    </lineage>
</organism>
<reference evidence="1 2" key="1">
    <citation type="journal article" date="2016" name="Mol. Biol. Evol.">
        <title>Genome-Wide Survey of Gut Fungi (Harpellales) Reveals the First Horizontally Transferred Ubiquitin Gene from a Mosquito Host.</title>
        <authorList>
            <person name="Wang Y."/>
            <person name="White M.M."/>
            <person name="Kvist S."/>
            <person name="Moncalvo J.M."/>
        </authorList>
    </citation>
    <scope>NUCLEOTIDE SEQUENCE [LARGE SCALE GENOMIC DNA]</scope>
    <source>
        <strain evidence="1 2">ALG-7-W6</strain>
    </source>
</reference>
<gene>
    <name evidence="1" type="ORF">AYI68_g4764</name>
</gene>
<protein>
    <submittedName>
        <fullName evidence="1">Uncharacterized protein</fullName>
    </submittedName>
</protein>
<keyword evidence="2" id="KW-1185">Reference proteome</keyword>
<dbReference type="EMBL" id="LSSL01002741">
    <property type="protein sequence ID" value="OLY81135.1"/>
    <property type="molecule type" value="Genomic_DNA"/>
</dbReference>